<keyword evidence="3" id="KW-1185">Reference proteome</keyword>
<gene>
    <name evidence="2" type="ORF">IOQ59_19280</name>
</gene>
<proteinExistence type="predicted"/>
<accession>A0A8J7K724</accession>
<sequence length="54" mass="5973">MKIVMSMLVLMFGLSAGSAYAESARDLLLDDNISAYSNLPADVYQRYHGDKSDQ</sequence>
<comment type="caution">
    <text evidence="2">The sequence shown here is derived from an EMBL/GenBank/DDBJ whole genome shotgun (WGS) entry which is preliminary data.</text>
</comment>
<evidence type="ECO:0000313" key="2">
    <source>
        <dbReference type="EMBL" id="MBE9399410.1"/>
    </source>
</evidence>
<feature type="signal peptide" evidence="1">
    <location>
        <begin position="1"/>
        <end position="21"/>
    </location>
</feature>
<reference evidence="2" key="1">
    <citation type="submission" date="2020-10" db="EMBL/GenBank/DDBJ databases">
        <title>Bacterium isolated from coastal waters sediment.</title>
        <authorList>
            <person name="Chen R.-J."/>
            <person name="Lu D.-C."/>
            <person name="Zhu K.-L."/>
            <person name="Du Z.-J."/>
        </authorList>
    </citation>
    <scope>NUCLEOTIDE SEQUENCE</scope>
    <source>
        <strain evidence="2">N1Y112</strain>
    </source>
</reference>
<organism evidence="2 3">
    <name type="scientific">Pontibacterium sinense</name>
    <dbReference type="NCBI Taxonomy" id="2781979"/>
    <lineage>
        <taxon>Bacteria</taxon>
        <taxon>Pseudomonadati</taxon>
        <taxon>Pseudomonadota</taxon>
        <taxon>Gammaproteobacteria</taxon>
        <taxon>Oceanospirillales</taxon>
        <taxon>Oceanospirillaceae</taxon>
        <taxon>Pontibacterium</taxon>
    </lineage>
</organism>
<dbReference type="Proteomes" id="UP000640333">
    <property type="component" value="Unassembled WGS sequence"/>
</dbReference>
<dbReference type="AlphaFoldDB" id="A0A8J7K724"/>
<dbReference type="EMBL" id="JADEYS010000027">
    <property type="protein sequence ID" value="MBE9399410.1"/>
    <property type="molecule type" value="Genomic_DNA"/>
</dbReference>
<evidence type="ECO:0000256" key="1">
    <source>
        <dbReference type="SAM" id="SignalP"/>
    </source>
</evidence>
<dbReference type="RefSeq" id="WP_193955105.1">
    <property type="nucleotide sequence ID" value="NZ_JADEYS010000027.1"/>
</dbReference>
<evidence type="ECO:0000313" key="3">
    <source>
        <dbReference type="Proteomes" id="UP000640333"/>
    </source>
</evidence>
<protein>
    <submittedName>
        <fullName evidence="2">Uncharacterized protein</fullName>
    </submittedName>
</protein>
<feature type="chain" id="PRO_5035235620" evidence="1">
    <location>
        <begin position="22"/>
        <end position="54"/>
    </location>
</feature>
<keyword evidence="1" id="KW-0732">Signal</keyword>
<name>A0A8J7K724_9GAMM</name>